<gene>
    <name evidence="1" type="ORF">NQ318_000084</name>
</gene>
<dbReference type="Proteomes" id="UP001162162">
    <property type="component" value="Unassembled WGS sequence"/>
</dbReference>
<reference evidence="1" key="1">
    <citation type="journal article" date="2023" name="Insect Mol. Biol.">
        <title>Genome sequencing provides insights into the evolution of gene families encoding plant cell wall-degrading enzymes in longhorned beetles.</title>
        <authorList>
            <person name="Shin N.R."/>
            <person name="Okamura Y."/>
            <person name="Kirsch R."/>
            <person name="Pauchet Y."/>
        </authorList>
    </citation>
    <scope>NUCLEOTIDE SEQUENCE</scope>
    <source>
        <strain evidence="1">AMC_N1</strain>
    </source>
</reference>
<evidence type="ECO:0000313" key="1">
    <source>
        <dbReference type="EMBL" id="KAJ8948544.1"/>
    </source>
</evidence>
<comment type="caution">
    <text evidence="1">The sequence shown here is derived from an EMBL/GenBank/DDBJ whole genome shotgun (WGS) entry which is preliminary data.</text>
</comment>
<protein>
    <recommendedName>
        <fullName evidence="3">ZAD domain-containing protein</fullName>
    </recommendedName>
</protein>
<dbReference type="EMBL" id="JAPWTK010000135">
    <property type="protein sequence ID" value="KAJ8948544.1"/>
    <property type="molecule type" value="Genomic_DNA"/>
</dbReference>
<keyword evidence="2" id="KW-1185">Reference proteome</keyword>
<proteinExistence type="predicted"/>
<evidence type="ECO:0008006" key="3">
    <source>
        <dbReference type="Google" id="ProtNLM"/>
    </source>
</evidence>
<organism evidence="1 2">
    <name type="scientific">Aromia moschata</name>
    <dbReference type="NCBI Taxonomy" id="1265417"/>
    <lineage>
        <taxon>Eukaryota</taxon>
        <taxon>Metazoa</taxon>
        <taxon>Ecdysozoa</taxon>
        <taxon>Arthropoda</taxon>
        <taxon>Hexapoda</taxon>
        <taxon>Insecta</taxon>
        <taxon>Pterygota</taxon>
        <taxon>Neoptera</taxon>
        <taxon>Endopterygota</taxon>
        <taxon>Coleoptera</taxon>
        <taxon>Polyphaga</taxon>
        <taxon>Cucujiformia</taxon>
        <taxon>Chrysomeloidea</taxon>
        <taxon>Cerambycidae</taxon>
        <taxon>Cerambycinae</taxon>
        <taxon>Callichromatini</taxon>
        <taxon>Aromia</taxon>
    </lineage>
</organism>
<name>A0AAV8YAE6_9CUCU</name>
<sequence length="75" mass="8508">MSQKACKLCLKESKDFQVIEKIIREVPEVLLLKTDFALNKESVVCESCANNINTFFEFKSVCLFSQGRMAPSSEL</sequence>
<dbReference type="AlphaFoldDB" id="A0AAV8YAE6"/>
<accession>A0AAV8YAE6</accession>
<dbReference type="SUPFAM" id="SSF57716">
    <property type="entry name" value="Glucocorticoid receptor-like (DNA-binding domain)"/>
    <property type="match status" value="1"/>
</dbReference>
<evidence type="ECO:0000313" key="2">
    <source>
        <dbReference type="Proteomes" id="UP001162162"/>
    </source>
</evidence>